<dbReference type="PROSITE" id="PS50042">
    <property type="entry name" value="CNMP_BINDING_3"/>
    <property type="match status" value="1"/>
</dbReference>
<dbReference type="PRINTS" id="PR00103">
    <property type="entry name" value="CAMPKINASE"/>
</dbReference>
<evidence type="ECO:0000313" key="2">
    <source>
        <dbReference type="EMBL" id="VXD11484.1"/>
    </source>
</evidence>
<evidence type="ECO:0000313" key="3">
    <source>
        <dbReference type="Proteomes" id="UP000182190"/>
    </source>
</evidence>
<dbReference type="EMBL" id="CZCS02000006">
    <property type="protein sequence ID" value="VXD11484.1"/>
    <property type="molecule type" value="Genomic_DNA"/>
</dbReference>
<dbReference type="InterPro" id="IPR018490">
    <property type="entry name" value="cNMP-bd_dom_sf"/>
</dbReference>
<dbReference type="GO" id="GO:0003700">
    <property type="term" value="F:DNA-binding transcription factor activity"/>
    <property type="evidence" value="ECO:0007669"/>
    <property type="project" value="TreeGrafter"/>
</dbReference>
<reference evidence="2" key="1">
    <citation type="submission" date="2019-10" db="EMBL/GenBank/DDBJ databases">
        <authorList>
            <consortium name="Genoscope - CEA"/>
            <person name="William W."/>
        </authorList>
    </citation>
    <scope>NUCLEOTIDE SEQUENCE [LARGE SCALE GENOMIC DNA]</scope>
    <source>
        <strain evidence="2">BBR_PRJEB10994</strain>
    </source>
</reference>
<dbReference type="PANTHER" id="PTHR24567">
    <property type="entry name" value="CRP FAMILY TRANSCRIPTIONAL REGULATORY PROTEIN"/>
    <property type="match status" value="1"/>
</dbReference>
<dbReference type="GO" id="GO:0005829">
    <property type="term" value="C:cytosol"/>
    <property type="evidence" value="ECO:0007669"/>
    <property type="project" value="TreeGrafter"/>
</dbReference>
<name>A0A7Z9DXM1_9CYAN</name>
<gene>
    <name evidence="2" type="ORF">PL9631_1030060</name>
</gene>
<evidence type="ECO:0000259" key="1">
    <source>
        <dbReference type="PROSITE" id="PS50042"/>
    </source>
</evidence>
<dbReference type="PANTHER" id="PTHR24567:SF26">
    <property type="entry name" value="REGULATORY PROTEIN YEIL"/>
    <property type="match status" value="1"/>
</dbReference>
<dbReference type="InterPro" id="IPR000595">
    <property type="entry name" value="cNMP-bd_dom"/>
</dbReference>
<sequence>MLQPVETVKLFKKQPEQTYLANQVIFEEGKTGEVLYGILEGEIQLWVNGKVVETLIAGDVFGEGALIQPDRTRASTAIAKTDCLLATMDKSRFLFAVQQTPMFALELLKSYSDRLRRFKHPVQT</sequence>
<dbReference type="InterPro" id="IPR050397">
    <property type="entry name" value="Env_Response_Regulators"/>
</dbReference>
<dbReference type="RefSeq" id="WP_083623364.1">
    <property type="nucleotide sequence ID" value="NZ_LR735026.1"/>
</dbReference>
<dbReference type="Proteomes" id="UP000182190">
    <property type="component" value="Unassembled WGS sequence"/>
</dbReference>
<protein>
    <submittedName>
        <fullName evidence="2">Cyclic nucleotide-binding protein</fullName>
    </submittedName>
</protein>
<dbReference type="Pfam" id="PF00027">
    <property type="entry name" value="cNMP_binding"/>
    <property type="match status" value="1"/>
</dbReference>
<dbReference type="SMART" id="SM00100">
    <property type="entry name" value="cNMP"/>
    <property type="match status" value="1"/>
</dbReference>
<accession>A0A7Z9DXM1</accession>
<keyword evidence="3" id="KW-1185">Reference proteome</keyword>
<dbReference type="AlphaFoldDB" id="A0A7Z9DXM1"/>
<dbReference type="InterPro" id="IPR014710">
    <property type="entry name" value="RmlC-like_jellyroll"/>
</dbReference>
<comment type="caution">
    <text evidence="2">The sequence shown here is derived from an EMBL/GenBank/DDBJ whole genome shotgun (WGS) entry which is preliminary data.</text>
</comment>
<dbReference type="CDD" id="cd00038">
    <property type="entry name" value="CAP_ED"/>
    <property type="match status" value="1"/>
</dbReference>
<dbReference type="Gene3D" id="2.60.120.10">
    <property type="entry name" value="Jelly Rolls"/>
    <property type="match status" value="1"/>
</dbReference>
<dbReference type="OrthoDB" id="517085at2"/>
<organism evidence="2 3">
    <name type="scientific">Planktothrix paucivesiculata PCC 9631</name>
    <dbReference type="NCBI Taxonomy" id="671071"/>
    <lineage>
        <taxon>Bacteria</taxon>
        <taxon>Bacillati</taxon>
        <taxon>Cyanobacteriota</taxon>
        <taxon>Cyanophyceae</taxon>
        <taxon>Oscillatoriophycideae</taxon>
        <taxon>Oscillatoriales</taxon>
        <taxon>Microcoleaceae</taxon>
        <taxon>Planktothrix</taxon>
    </lineage>
</organism>
<dbReference type="SUPFAM" id="SSF51206">
    <property type="entry name" value="cAMP-binding domain-like"/>
    <property type="match status" value="1"/>
</dbReference>
<proteinExistence type="predicted"/>
<feature type="domain" description="Cyclic nucleotide-binding" evidence="1">
    <location>
        <begin position="1"/>
        <end position="114"/>
    </location>
</feature>